<keyword evidence="2" id="KW-0808">Transferase</keyword>
<evidence type="ECO:0000313" key="2">
    <source>
        <dbReference type="EMBL" id="CEZ20069.1"/>
    </source>
</evidence>
<feature type="transmembrane region" description="Helical" evidence="1">
    <location>
        <begin position="135"/>
        <end position="168"/>
    </location>
</feature>
<dbReference type="STRING" id="1581557.BN1208_1189"/>
<protein>
    <submittedName>
        <fullName evidence="2">Glycosyl transferase family protein</fullName>
    </submittedName>
</protein>
<feature type="transmembrane region" description="Helical" evidence="1">
    <location>
        <begin position="106"/>
        <end position="123"/>
    </location>
</feature>
<dbReference type="RefSeq" id="WP_046488794.1">
    <property type="nucleotide sequence ID" value="NZ_LN827929.1"/>
</dbReference>
<feature type="transmembrane region" description="Helical" evidence="1">
    <location>
        <begin position="397"/>
        <end position="417"/>
    </location>
</feature>
<feature type="transmembrane region" description="Helical" evidence="1">
    <location>
        <begin position="301"/>
        <end position="319"/>
    </location>
</feature>
<feature type="transmembrane region" description="Helical" evidence="1">
    <location>
        <begin position="26"/>
        <end position="47"/>
    </location>
</feature>
<feature type="transmembrane region" description="Helical" evidence="1">
    <location>
        <begin position="429"/>
        <end position="448"/>
    </location>
</feature>
<dbReference type="KEGG" id="mbat:BN1208_1189"/>
<feature type="transmembrane region" description="Helical" evidence="1">
    <location>
        <begin position="266"/>
        <end position="289"/>
    </location>
</feature>
<organism evidence="2 3">
    <name type="scientific">Candidatus Methylopumilus planktonicus</name>
    <dbReference type="NCBI Taxonomy" id="1581557"/>
    <lineage>
        <taxon>Bacteria</taxon>
        <taxon>Pseudomonadati</taxon>
        <taxon>Pseudomonadota</taxon>
        <taxon>Betaproteobacteria</taxon>
        <taxon>Nitrosomonadales</taxon>
        <taxon>Methylophilaceae</taxon>
        <taxon>Candidatus Methylopumilus</taxon>
    </lineage>
</organism>
<proteinExistence type="predicted"/>
<dbReference type="HOGENOM" id="CLU_034283_0_0_4"/>
<name>A0A0D6EX90_9PROT</name>
<gene>
    <name evidence="2" type="ORF">BN1208_1189</name>
</gene>
<dbReference type="GO" id="GO:0016740">
    <property type="term" value="F:transferase activity"/>
    <property type="evidence" value="ECO:0007669"/>
    <property type="project" value="UniProtKB-KW"/>
</dbReference>
<evidence type="ECO:0000256" key="1">
    <source>
        <dbReference type="SAM" id="Phobius"/>
    </source>
</evidence>
<dbReference type="AlphaFoldDB" id="A0A0D6EX90"/>
<evidence type="ECO:0000313" key="3">
    <source>
        <dbReference type="Proteomes" id="UP000064007"/>
    </source>
</evidence>
<feature type="transmembrane region" description="Helical" evidence="1">
    <location>
        <begin position="325"/>
        <end position="344"/>
    </location>
</feature>
<keyword evidence="1" id="KW-0472">Membrane</keyword>
<keyword evidence="3" id="KW-1185">Reference proteome</keyword>
<feature type="transmembrane region" description="Helical" evidence="1">
    <location>
        <begin position="221"/>
        <end position="246"/>
    </location>
</feature>
<dbReference type="EMBL" id="LN827929">
    <property type="protein sequence ID" value="CEZ20069.1"/>
    <property type="molecule type" value="Genomic_DNA"/>
</dbReference>
<reference evidence="3" key="1">
    <citation type="submission" date="2014-12" db="EMBL/GenBank/DDBJ databases">
        <authorList>
            <person name="Salcher M.M."/>
        </authorList>
    </citation>
    <scope>NUCLEOTIDE SEQUENCE [LARGE SCALE GENOMIC DNA]</scope>
    <source>
        <strain evidence="3">MMS-10A-171</strain>
    </source>
</reference>
<feature type="transmembrane region" description="Helical" evidence="1">
    <location>
        <begin position="180"/>
        <end position="209"/>
    </location>
</feature>
<keyword evidence="1" id="KW-1133">Transmembrane helix</keyword>
<feature type="transmembrane region" description="Helical" evidence="1">
    <location>
        <begin position="351"/>
        <end position="371"/>
    </location>
</feature>
<dbReference type="Proteomes" id="UP000064007">
    <property type="component" value="Chromosome 1"/>
</dbReference>
<keyword evidence="1" id="KW-0812">Transmembrane</keyword>
<accession>A0A0D6EX90</accession>
<dbReference type="OrthoDB" id="8556356at2"/>
<sequence>MRFQLEHDWQDNMATPRSRLGERAKIHSFVVLCIIWVFAGLFGHAPWKGYETQSISAIHAVLNGHLLAPLAASEDTLINPPLYYWTGAIFGKLFTPLISLHDASRMINALWMGLTILMIGMLNRELWGIGFGRQAALIFIGSVGLIFNVHTLMPGIATLTGLTMAFYGLALSKRRPFRSAILLGFGLGVSFLSGGIVPLLIPILSALLLPTFFQLWRTRRYALVLSLSLLVSLPFLIIWPTLLWWYQHDIFMKWINHFKLFPVQNYIFYMKNLSWFAWPALPLAIWGLWKFRGKIWSQPKFQLPIIFFVSTFILTASCGKTNQAFLMPFLIPLSTIAAGSIENLRRGAASALNWFGIILFSTILFLIWLGWNAMLTGFPKKTYERMQFLAQTNESHFNIFILIIAILLTLVWIFSLVKTRITNRSCTTNWSIGLTVSWALLMALWLPWINHKKDFSPLFLSMGKVMQDKTCLTTHNINNAQIDLIDYYLNIKSTRDGDRGNCNYLLIYQLHKKDLPPIGENWKLVWNKRQPGDKNNYKLFYKE</sequence>